<protein>
    <submittedName>
        <fullName evidence="1">Deoxyribose-phosphate aldolase</fullName>
    </submittedName>
</protein>
<dbReference type="KEGG" id="afla:FHG64_04710"/>
<accession>A0A5B7X212</accession>
<reference evidence="1 2" key="1">
    <citation type="submission" date="2019-06" db="EMBL/GenBank/DDBJ databases">
        <title>Complete genome sequence of Antarcticibacterium flavum KCTC 52984T from an Antarctic marine sediment.</title>
        <authorList>
            <person name="Lee Y.M."/>
            <person name="Shin S.C."/>
        </authorList>
    </citation>
    <scope>NUCLEOTIDE SEQUENCE [LARGE SCALE GENOMIC DNA]</scope>
    <source>
        <strain evidence="1 2">KCTC 52984</strain>
    </source>
</reference>
<dbReference type="Pfam" id="PF20113">
    <property type="entry name" value="DUF6503"/>
    <property type="match status" value="1"/>
</dbReference>
<dbReference type="RefSeq" id="WP_139065338.1">
    <property type="nucleotide sequence ID" value="NZ_CP040812.1"/>
</dbReference>
<organism evidence="1 2">
    <name type="scientific">Antarcticibacterium flavum</name>
    <dbReference type="NCBI Taxonomy" id="2058175"/>
    <lineage>
        <taxon>Bacteria</taxon>
        <taxon>Pseudomonadati</taxon>
        <taxon>Bacteroidota</taxon>
        <taxon>Flavobacteriia</taxon>
        <taxon>Flavobacteriales</taxon>
        <taxon>Flavobacteriaceae</taxon>
        <taxon>Antarcticibacterium</taxon>
    </lineage>
</organism>
<keyword evidence="2" id="KW-1185">Reference proteome</keyword>
<proteinExistence type="predicted"/>
<sequence>MKYLFLLLSIILISSCQRQEEEITAQDVIDRTIERAGGERFKRATVEFRFRDHTYKSIRNGGEFHLERNRKDSIGHYRDILSNTGYQRFLNDSLLTVPDSMVVRYSSSVNSVHYFAHLPYGLNDRAVNKEMAGEAVIKGEPYYQLKITFQQEGGGADHHDEFMYWIHKKNYTIDYLAYKFQVNDGGIRFRAAYNPRVIGGLRFVDYKNYTIEDLETRLEELDELYEQGQLDMLSNIKTEILNVEVR</sequence>
<dbReference type="EMBL" id="CP040812">
    <property type="protein sequence ID" value="QCY68752.1"/>
    <property type="molecule type" value="Genomic_DNA"/>
</dbReference>
<dbReference type="OrthoDB" id="982433at2"/>
<dbReference type="AlphaFoldDB" id="A0A5B7X212"/>
<evidence type="ECO:0000313" key="1">
    <source>
        <dbReference type="EMBL" id="QCY68752.1"/>
    </source>
</evidence>
<dbReference type="InterPro" id="IPR045444">
    <property type="entry name" value="DUF6503"/>
</dbReference>
<evidence type="ECO:0000313" key="2">
    <source>
        <dbReference type="Proteomes" id="UP000309016"/>
    </source>
</evidence>
<dbReference type="PROSITE" id="PS51257">
    <property type="entry name" value="PROKAR_LIPOPROTEIN"/>
    <property type="match status" value="1"/>
</dbReference>
<name>A0A5B7X212_9FLAO</name>
<gene>
    <name evidence="1" type="ORF">FHG64_04710</name>
</gene>
<dbReference type="Proteomes" id="UP000309016">
    <property type="component" value="Chromosome"/>
</dbReference>